<evidence type="ECO:0000313" key="7">
    <source>
        <dbReference type="Proteomes" id="UP000501387"/>
    </source>
</evidence>
<evidence type="ECO:0000256" key="4">
    <source>
        <dbReference type="ARBA" id="ARBA00022840"/>
    </source>
</evidence>
<dbReference type="Proteomes" id="UP000501387">
    <property type="component" value="Chromosome"/>
</dbReference>
<dbReference type="RefSeq" id="WP_166324250.1">
    <property type="nucleotide sequence ID" value="NZ_CP049934.1"/>
</dbReference>
<feature type="domain" description="UvrD-like helicase ATP-binding" evidence="5">
    <location>
        <begin position="7"/>
        <end position="106"/>
    </location>
</feature>
<evidence type="ECO:0000256" key="2">
    <source>
        <dbReference type="ARBA" id="ARBA00022801"/>
    </source>
</evidence>
<dbReference type="KEGG" id="lins:G7067_11000"/>
<dbReference type="InterPro" id="IPR014016">
    <property type="entry name" value="UvrD-like_ATP-bd"/>
</dbReference>
<keyword evidence="4" id="KW-0067">ATP-binding</keyword>
<dbReference type="Pfam" id="PF00580">
    <property type="entry name" value="UvrD-helicase"/>
    <property type="match status" value="1"/>
</dbReference>
<dbReference type="GO" id="GO:0005524">
    <property type="term" value="F:ATP binding"/>
    <property type="evidence" value="ECO:0007669"/>
    <property type="project" value="UniProtKB-KW"/>
</dbReference>
<gene>
    <name evidence="6" type="ORF">G7067_11000</name>
</gene>
<dbReference type="AlphaFoldDB" id="A0A6G8FKA9"/>
<dbReference type="GO" id="GO:0004386">
    <property type="term" value="F:helicase activity"/>
    <property type="evidence" value="ECO:0007669"/>
    <property type="project" value="UniProtKB-KW"/>
</dbReference>
<organism evidence="6 7">
    <name type="scientific">Leucobacter insecticola</name>
    <dbReference type="NCBI Taxonomy" id="2714934"/>
    <lineage>
        <taxon>Bacteria</taxon>
        <taxon>Bacillati</taxon>
        <taxon>Actinomycetota</taxon>
        <taxon>Actinomycetes</taxon>
        <taxon>Micrococcales</taxon>
        <taxon>Microbacteriaceae</taxon>
        <taxon>Leucobacter</taxon>
    </lineage>
</organism>
<dbReference type="EMBL" id="CP049934">
    <property type="protein sequence ID" value="QIM16807.1"/>
    <property type="molecule type" value="Genomic_DNA"/>
</dbReference>
<reference evidence="6 7" key="1">
    <citation type="submission" date="2020-03" db="EMBL/GenBank/DDBJ databases">
        <title>Leucobacter sp. nov., isolated from beetles.</title>
        <authorList>
            <person name="Hyun D.-W."/>
            <person name="Bae J.-W."/>
        </authorList>
    </citation>
    <scope>NUCLEOTIDE SEQUENCE [LARGE SCALE GENOMIC DNA]</scope>
    <source>
        <strain evidence="6 7">HDW9B</strain>
    </source>
</reference>
<dbReference type="InterPro" id="IPR027417">
    <property type="entry name" value="P-loop_NTPase"/>
</dbReference>
<evidence type="ECO:0000256" key="3">
    <source>
        <dbReference type="ARBA" id="ARBA00022806"/>
    </source>
</evidence>
<dbReference type="SUPFAM" id="SSF52540">
    <property type="entry name" value="P-loop containing nucleoside triphosphate hydrolases"/>
    <property type="match status" value="1"/>
</dbReference>
<keyword evidence="1" id="KW-0547">Nucleotide-binding</keyword>
<protein>
    <recommendedName>
        <fullName evidence="5">UvrD-like helicase ATP-binding domain-containing protein</fullName>
    </recommendedName>
</protein>
<dbReference type="Gene3D" id="3.40.50.300">
    <property type="entry name" value="P-loop containing nucleotide triphosphate hydrolases"/>
    <property type="match status" value="1"/>
</dbReference>
<proteinExistence type="predicted"/>
<keyword evidence="3" id="KW-0347">Helicase</keyword>
<name>A0A6G8FKA9_9MICO</name>
<evidence type="ECO:0000256" key="1">
    <source>
        <dbReference type="ARBA" id="ARBA00022741"/>
    </source>
</evidence>
<keyword evidence="7" id="KW-1185">Reference proteome</keyword>
<evidence type="ECO:0000313" key="6">
    <source>
        <dbReference type="EMBL" id="QIM16807.1"/>
    </source>
</evidence>
<keyword evidence="2" id="KW-0378">Hydrolase</keyword>
<sequence>MTLFDPSQMRVLELDPERHARILGAPGSGKTRVLIEAFRRSLQLPGWDEQDVLVLASNRLVAAGLRPRLEHALGRAFGGTPVRTAASLSFAILSRIAAIEGEAGPRLLTGTVQDEVIAQVVAALLEPGAAETAGLVPEVLHSPTFRAELRELWRVTDDFGVTPGQLNGELTGLLQASRRESHTRLPAAETVDRWQWSLGIIERVAAVCAAERPKELSSSALLREAAAVVAREGSTRGVGSGSHG</sequence>
<accession>A0A6G8FKA9</accession>
<evidence type="ECO:0000259" key="5">
    <source>
        <dbReference type="Pfam" id="PF00580"/>
    </source>
</evidence>
<dbReference type="GO" id="GO:0016787">
    <property type="term" value="F:hydrolase activity"/>
    <property type="evidence" value="ECO:0007669"/>
    <property type="project" value="UniProtKB-KW"/>
</dbReference>